<sequence length="78" mass="8680">MSELGRLRHARCVVDDGWPLRRARNGEHPRLQGVARQRIGRLVPPEFPSVLRPLGCMTGTRGRRCRTGHSERAGAPTG</sequence>
<evidence type="ECO:0000313" key="2">
    <source>
        <dbReference type="Proteomes" id="UP000241647"/>
    </source>
</evidence>
<name>A0A2T2YQC0_9NOCA</name>
<organism evidence="1 2">
    <name type="scientific">Nocardia nova</name>
    <dbReference type="NCBI Taxonomy" id="37330"/>
    <lineage>
        <taxon>Bacteria</taxon>
        <taxon>Bacillati</taxon>
        <taxon>Actinomycetota</taxon>
        <taxon>Actinomycetes</taxon>
        <taxon>Mycobacteriales</taxon>
        <taxon>Nocardiaceae</taxon>
        <taxon>Nocardia</taxon>
    </lineage>
</organism>
<reference evidence="1 2" key="1">
    <citation type="submission" date="2018-02" db="EMBL/GenBank/DDBJ databases">
        <title>8 Nocardia nova and 1 Nocardia cyriacigeorgica strain used for evolution to TMP-SMX.</title>
        <authorList>
            <person name="Mehta H."/>
            <person name="Weng J."/>
            <person name="Shamoo Y."/>
        </authorList>
    </citation>
    <scope>NUCLEOTIDE SEQUENCE [LARGE SCALE GENOMIC DNA]</scope>
    <source>
        <strain evidence="1 2">ATCC 33727</strain>
    </source>
</reference>
<gene>
    <name evidence="1" type="ORF">C8259_33540</name>
</gene>
<evidence type="ECO:0000313" key="1">
    <source>
        <dbReference type="EMBL" id="PSR57688.1"/>
    </source>
</evidence>
<comment type="caution">
    <text evidence="1">The sequence shown here is derived from an EMBL/GenBank/DDBJ whole genome shotgun (WGS) entry which is preliminary data.</text>
</comment>
<protein>
    <submittedName>
        <fullName evidence="1">Uncharacterized protein</fullName>
    </submittedName>
</protein>
<accession>A0A2T2YQC0</accession>
<proteinExistence type="predicted"/>
<dbReference type="AlphaFoldDB" id="A0A2T2YQC0"/>
<dbReference type="EMBL" id="PYHS01000033">
    <property type="protein sequence ID" value="PSR57688.1"/>
    <property type="molecule type" value="Genomic_DNA"/>
</dbReference>
<dbReference type="Proteomes" id="UP000241647">
    <property type="component" value="Unassembled WGS sequence"/>
</dbReference>